<gene>
    <name evidence="3" type="ORF">Cflav_PD6049</name>
</gene>
<dbReference type="Pfam" id="PF21986">
    <property type="entry name" value="AH_C"/>
    <property type="match status" value="1"/>
</dbReference>
<dbReference type="InterPro" id="IPR036928">
    <property type="entry name" value="AS_sf"/>
</dbReference>
<dbReference type="Gene3D" id="1.20.58.1700">
    <property type="match status" value="1"/>
</dbReference>
<evidence type="ECO:0000259" key="2">
    <source>
        <dbReference type="Pfam" id="PF21986"/>
    </source>
</evidence>
<dbReference type="Pfam" id="PF01425">
    <property type="entry name" value="Amidase"/>
    <property type="match status" value="1"/>
</dbReference>
<dbReference type="OrthoDB" id="9811471at2"/>
<proteinExistence type="predicted"/>
<dbReference type="Proteomes" id="UP000003688">
    <property type="component" value="Unassembled WGS sequence"/>
</dbReference>
<dbReference type="NCBIfam" id="TIGR02713">
    <property type="entry name" value="allophanate_hyd"/>
    <property type="match status" value="1"/>
</dbReference>
<dbReference type="STRING" id="320771.Cflav_PD6049"/>
<dbReference type="PANTHER" id="PTHR11895:SF169">
    <property type="entry name" value="GLUTAMYL-TRNA(GLN) AMIDOTRANSFERASE"/>
    <property type="match status" value="1"/>
</dbReference>
<organism evidence="3 4">
    <name type="scientific">Pedosphaera parvula (strain Ellin514)</name>
    <dbReference type="NCBI Taxonomy" id="320771"/>
    <lineage>
        <taxon>Bacteria</taxon>
        <taxon>Pseudomonadati</taxon>
        <taxon>Verrucomicrobiota</taxon>
        <taxon>Pedosphaerae</taxon>
        <taxon>Pedosphaerales</taxon>
        <taxon>Pedosphaeraceae</taxon>
        <taxon>Pedosphaera</taxon>
    </lineage>
</organism>
<reference evidence="3 4" key="1">
    <citation type="journal article" date="2011" name="J. Bacteriol.">
        <title>Genome sequence of 'Pedosphaera parvula' Ellin514, an aerobic Verrucomicrobial isolate from pasture soil.</title>
        <authorList>
            <person name="Kant R."/>
            <person name="van Passel M.W."/>
            <person name="Sangwan P."/>
            <person name="Palva A."/>
            <person name="Lucas S."/>
            <person name="Copeland A."/>
            <person name="Lapidus A."/>
            <person name="Glavina Del Rio T."/>
            <person name="Dalin E."/>
            <person name="Tice H."/>
            <person name="Bruce D."/>
            <person name="Goodwin L."/>
            <person name="Pitluck S."/>
            <person name="Chertkov O."/>
            <person name="Larimer F.W."/>
            <person name="Land M.L."/>
            <person name="Hauser L."/>
            <person name="Brettin T.S."/>
            <person name="Detter J.C."/>
            <person name="Han S."/>
            <person name="de Vos W.M."/>
            <person name="Janssen P.H."/>
            <person name="Smidt H."/>
        </authorList>
    </citation>
    <scope>NUCLEOTIDE SEQUENCE [LARGE SCALE GENOMIC DNA]</scope>
    <source>
        <strain evidence="3 4">Ellin514</strain>
    </source>
</reference>
<accession>B9XA73</accession>
<feature type="domain" description="Amidase" evidence="1">
    <location>
        <begin position="32"/>
        <end position="427"/>
    </location>
</feature>
<comment type="caution">
    <text evidence="3">The sequence shown here is derived from an EMBL/GenBank/DDBJ whole genome shotgun (WGS) entry which is preliminary data.</text>
</comment>
<evidence type="ECO:0000313" key="3">
    <source>
        <dbReference type="EMBL" id="EEF63414.1"/>
    </source>
</evidence>
<protein>
    <submittedName>
        <fullName evidence="3">Allophanate hydrolase</fullName>
    </submittedName>
</protein>
<keyword evidence="3" id="KW-0378">Hydrolase</keyword>
<dbReference type="GO" id="GO:0016787">
    <property type="term" value="F:hydrolase activity"/>
    <property type="evidence" value="ECO:0007669"/>
    <property type="project" value="UniProtKB-KW"/>
</dbReference>
<feature type="domain" description="Allophanate hydrolase C-terminal" evidence="2">
    <location>
        <begin position="447"/>
        <end position="569"/>
    </location>
</feature>
<dbReference type="AlphaFoldDB" id="B9XA73"/>
<dbReference type="InterPro" id="IPR000120">
    <property type="entry name" value="Amidase"/>
</dbReference>
<dbReference type="RefSeq" id="WP_007412721.1">
    <property type="nucleotide sequence ID" value="NZ_ABOX02000001.1"/>
</dbReference>
<keyword evidence="4" id="KW-1185">Reference proteome</keyword>
<dbReference type="InterPro" id="IPR023631">
    <property type="entry name" value="Amidase_dom"/>
</dbReference>
<dbReference type="EMBL" id="ABOX02000001">
    <property type="protein sequence ID" value="EEF63414.1"/>
    <property type="molecule type" value="Genomic_DNA"/>
</dbReference>
<dbReference type="Gene3D" id="3.10.490.10">
    <property type="entry name" value="Gamma-glutamyl cyclotransferase-like"/>
    <property type="match status" value="1"/>
</dbReference>
<dbReference type="InterPro" id="IPR053844">
    <property type="entry name" value="AH_C"/>
</dbReference>
<evidence type="ECO:0000313" key="4">
    <source>
        <dbReference type="Proteomes" id="UP000003688"/>
    </source>
</evidence>
<dbReference type="InterPro" id="IPR014085">
    <property type="entry name" value="Allophanate_hydrolase"/>
</dbReference>
<dbReference type="SUPFAM" id="SSF75304">
    <property type="entry name" value="Amidase signature (AS) enzymes"/>
    <property type="match status" value="1"/>
</dbReference>
<dbReference type="NCBIfam" id="NF006043">
    <property type="entry name" value="PRK08186.1"/>
    <property type="match status" value="1"/>
</dbReference>
<name>B9XA73_PEDPL</name>
<evidence type="ECO:0000259" key="1">
    <source>
        <dbReference type="Pfam" id="PF01425"/>
    </source>
</evidence>
<dbReference type="Gene3D" id="3.90.1300.10">
    <property type="entry name" value="Amidase signature (AS) domain"/>
    <property type="match status" value="1"/>
</dbReference>
<dbReference type="PANTHER" id="PTHR11895">
    <property type="entry name" value="TRANSAMIDASE"/>
    <property type="match status" value="1"/>
</dbReference>
<sequence length="575" mass="61176">MNDNTSANDWSKRVHEKWQSLQASADGRVWICMTSAAQLENQLTALEKRRLVGEKLPLLGLTFAAKDNIDALGFPTTAGCPAYSYQPAENASVVQNLEAAGAVILGKTAMDQFATGLVGVRSPQGPCPNAFNPEYISGGSSSGSAVAVARGQVDFSLGTDTAGSGRVPAAFNGLIGYKPTLGIISGYGVVPACRSLDTVSIFSKSVSMAALVAAVARRFDPRDAYSRHCSGKPIGSASGGFKFGVPSEKQLEFFGDAEAPKLFAAAVQHLESIGGEKVSIDYGPLAEAASLLYQGPWVAERFAAVGEWIEANSDACDPTVAKIILGAKNKSALETFRAMYRLKDLQQVAAKLWSQCDFLMVPTAPASYRIAEVLASPIELNTRLGYYNNFVNLLDLAAVAVPTGFWSSGVSFGVNLIGPAFTDDALLHFASRYMNEQPPVATNDERISLAVVGAHLRGQPLHHQLTTLNAEFVKQTTTAPSYRLHALPGTVPPKPGLERVSDGGSAIELEVYRLNPDAFGNFVGNVPPPLCIGSVELADKTWVKGFLCESVALQGALDISRFGGWRAYRQCSTTQ</sequence>